<dbReference type="RefSeq" id="WP_109252035.1">
    <property type="nucleotide sequence ID" value="NZ_QEXV01000001.1"/>
</dbReference>
<evidence type="ECO:0000256" key="7">
    <source>
        <dbReference type="ARBA" id="ARBA00014472"/>
    </source>
</evidence>
<evidence type="ECO:0000256" key="2">
    <source>
        <dbReference type="ARBA" id="ARBA00004824"/>
    </source>
</evidence>
<evidence type="ECO:0000256" key="5">
    <source>
        <dbReference type="ARBA" id="ARBA00009320"/>
    </source>
</evidence>
<dbReference type="PANTHER" id="PTHR42743">
    <property type="entry name" value="AMINO-ACID AMINOTRANSFERASE"/>
    <property type="match status" value="1"/>
</dbReference>
<comment type="catalytic activity">
    <reaction evidence="9">
        <text>L-valine + 2-oxoglutarate = 3-methyl-2-oxobutanoate + L-glutamate</text>
        <dbReference type="Rhea" id="RHEA:24813"/>
        <dbReference type="ChEBI" id="CHEBI:11851"/>
        <dbReference type="ChEBI" id="CHEBI:16810"/>
        <dbReference type="ChEBI" id="CHEBI:29985"/>
        <dbReference type="ChEBI" id="CHEBI:57762"/>
        <dbReference type="EC" id="2.6.1.42"/>
    </reaction>
</comment>
<keyword evidence="8" id="KW-0100">Branched-chain amino acid biosynthesis</keyword>
<dbReference type="OrthoDB" id="9805628at2"/>
<dbReference type="AlphaFoldDB" id="A0A2U2BXM1"/>
<comment type="pathway">
    <text evidence="4">Amino-acid biosynthesis; L-leucine biosynthesis; L-leucine from 3-methyl-2-oxobutanoate: step 4/4.</text>
</comment>
<evidence type="ECO:0000256" key="8">
    <source>
        <dbReference type="ARBA" id="ARBA00023304"/>
    </source>
</evidence>
<dbReference type="InterPro" id="IPR001544">
    <property type="entry name" value="Aminotrans_IV"/>
</dbReference>
<dbReference type="Gene3D" id="3.30.470.10">
    <property type="match status" value="1"/>
</dbReference>
<dbReference type="PANTHER" id="PTHR42743:SF11">
    <property type="entry name" value="AMINODEOXYCHORISMATE LYASE"/>
    <property type="match status" value="1"/>
</dbReference>
<dbReference type="SUPFAM" id="SSF56752">
    <property type="entry name" value="D-aminoacid aminotransferase-like PLP-dependent enzymes"/>
    <property type="match status" value="1"/>
</dbReference>
<dbReference type="EC" id="2.6.1.42" evidence="6"/>
<protein>
    <recommendedName>
        <fullName evidence="7">Probable branched-chain-amino-acid aminotransferase</fullName>
        <ecNumber evidence="6">2.6.1.42</ecNumber>
    </recommendedName>
</protein>
<keyword evidence="12" id="KW-0456">Lyase</keyword>
<evidence type="ECO:0000256" key="10">
    <source>
        <dbReference type="ARBA" id="ARBA00048798"/>
    </source>
</evidence>
<dbReference type="InterPro" id="IPR043131">
    <property type="entry name" value="BCAT-like_N"/>
</dbReference>
<organism evidence="12 13">
    <name type="scientific">Marinicauda salina</name>
    <dbReference type="NCBI Taxonomy" id="2135793"/>
    <lineage>
        <taxon>Bacteria</taxon>
        <taxon>Pseudomonadati</taxon>
        <taxon>Pseudomonadota</taxon>
        <taxon>Alphaproteobacteria</taxon>
        <taxon>Maricaulales</taxon>
        <taxon>Maricaulaceae</taxon>
        <taxon>Marinicauda</taxon>
    </lineage>
</organism>
<comment type="similarity">
    <text evidence="5">Belongs to the class-IV pyridoxal-phosphate-dependent aminotransferase family.</text>
</comment>
<dbReference type="Proteomes" id="UP000245168">
    <property type="component" value="Unassembled WGS sequence"/>
</dbReference>
<comment type="catalytic activity">
    <reaction evidence="11">
        <text>L-leucine + 2-oxoglutarate = 4-methyl-2-oxopentanoate + L-glutamate</text>
        <dbReference type="Rhea" id="RHEA:18321"/>
        <dbReference type="ChEBI" id="CHEBI:16810"/>
        <dbReference type="ChEBI" id="CHEBI:17865"/>
        <dbReference type="ChEBI" id="CHEBI:29985"/>
        <dbReference type="ChEBI" id="CHEBI:57427"/>
        <dbReference type="EC" id="2.6.1.42"/>
    </reaction>
</comment>
<evidence type="ECO:0000313" key="12">
    <source>
        <dbReference type="EMBL" id="PWE18761.1"/>
    </source>
</evidence>
<gene>
    <name evidence="12" type="ORF">DDZ18_03980</name>
</gene>
<dbReference type="GO" id="GO:0009082">
    <property type="term" value="P:branched-chain amino acid biosynthetic process"/>
    <property type="evidence" value="ECO:0007669"/>
    <property type="project" value="UniProtKB-KW"/>
</dbReference>
<name>A0A2U2BXM1_9PROT</name>
<accession>A0A2U2BXM1</accession>
<evidence type="ECO:0000256" key="11">
    <source>
        <dbReference type="ARBA" id="ARBA00049229"/>
    </source>
</evidence>
<comment type="caution">
    <text evidence="12">The sequence shown here is derived from an EMBL/GenBank/DDBJ whole genome shotgun (WGS) entry which is preliminary data.</text>
</comment>
<evidence type="ECO:0000256" key="4">
    <source>
        <dbReference type="ARBA" id="ARBA00005072"/>
    </source>
</evidence>
<evidence type="ECO:0000313" key="13">
    <source>
        <dbReference type="Proteomes" id="UP000245168"/>
    </source>
</evidence>
<dbReference type="GO" id="GO:0005829">
    <property type="term" value="C:cytosol"/>
    <property type="evidence" value="ECO:0007669"/>
    <property type="project" value="TreeGrafter"/>
</dbReference>
<dbReference type="InterPro" id="IPR050571">
    <property type="entry name" value="Class-IV_PLP-Dep_Aminotrnsfr"/>
</dbReference>
<reference evidence="13" key="1">
    <citation type="submission" date="2018-05" db="EMBL/GenBank/DDBJ databases">
        <authorList>
            <person name="Liu B.-T."/>
        </authorList>
    </citation>
    <scope>NUCLEOTIDE SEQUENCE [LARGE SCALE GENOMIC DNA]</scope>
    <source>
        <strain evidence="13">WD6-1</strain>
    </source>
</reference>
<comment type="catalytic activity">
    <reaction evidence="10">
        <text>L-isoleucine + 2-oxoglutarate = (S)-3-methyl-2-oxopentanoate + L-glutamate</text>
        <dbReference type="Rhea" id="RHEA:24801"/>
        <dbReference type="ChEBI" id="CHEBI:16810"/>
        <dbReference type="ChEBI" id="CHEBI:29985"/>
        <dbReference type="ChEBI" id="CHEBI:35146"/>
        <dbReference type="ChEBI" id="CHEBI:58045"/>
        <dbReference type="EC" id="2.6.1.42"/>
    </reaction>
</comment>
<comment type="pathway">
    <text evidence="2">Amino-acid biosynthesis; L-isoleucine biosynthesis; L-isoleucine from 2-oxobutanoate: step 4/4.</text>
</comment>
<dbReference type="GO" id="GO:0004084">
    <property type="term" value="F:branched-chain-amino-acid transaminase activity"/>
    <property type="evidence" value="ECO:0007669"/>
    <property type="project" value="UniProtKB-EC"/>
</dbReference>
<dbReference type="Pfam" id="PF01063">
    <property type="entry name" value="Aminotran_4"/>
    <property type="match status" value="1"/>
</dbReference>
<sequence>MSAVWLNGEYGEDLSISPDDRGFLLGDGAFETLHFKDDRLRRWTRHRARLADALETLGIAEPDWEELQAAARGVPRENGLDDAIVRISVSRGPGGPGLDFADDVRPTVLVTARPHPGAPGARDLVTIDAPRRDPRSLSAAFKPLSYGDWVHARRRARERDGDMAVLLSQAGDPACADCANLFWIKDGVVHTPSTETGALAGTTRAALIAAAAEAAVTIREGVFRRSELAEAEAAFVTNATLGVAPVRRLDGRELDRSHDLILECAKLEAGAA</sequence>
<evidence type="ECO:0000256" key="9">
    <source>
        <dbReference type="ARBA" id="ARBA00048212"/>
    </source>
</evidence>
<dbReference type="InterPro" id="IPR043132">
    <property type="entry name" value="BCAT-like_C"/>
</dbReference>
<evidence type="ECO:0000256" key="3">
    <source>
        <dbReference type="ARBA" id="ARBA00004931"/>
    </source>
</evidence>
<evidence type="ECO:0000256" key="1">
    <source>
        <dbReference type="ARBA" id="ARBA00003109"/>
    </source>
</evidence>
<dbReference type="Gene3D" id="3.20.10.10">
    <property type="entry name" value="D-amino Acid Aminotransferase, subunit A, domain 2"/>
    <property type="match status" value="1"/>
</dbReference>
<keyword evidence="8" id="KW-0028">Amino-acid biosynthesis</keyword>
<evidence type="ECO:0000256" key="6">
    <source>
        <dbReference type="ARBA" id="ARBA00013053"/>
    </source>
</evidence>
<proteinExistence type="inferred from homology"/>
<dbReference type="EMBL" id="QEXV01000001">
    <property type="protein sequence ID" value="PWE18761.1"/>
    <property type="molecule type" value="Genomic_DNA"/>
</dbReference>
<dbReference type="GO" id="GO:0016829">
    <property type="term" value="F:lyase activity"/>
    <property type="evidence" value="ECO:0007669"/>
    <property type="project" value="UniProtKB-KW"/>
</dbReference>
<comment type="function">
    <text evidence="1">Acts on leucine, isoleucine and valine.</text>
</comment>
<comment type="pathway">
    <text evidence="3">Amino-acid biosynthesis; L-valine biosynthesis; L-valine from pyruvate: step 4/4.</text>
</comment>
<keyword evidence="13" id="KW-1185">Reference proteome</keyword>
<dbReference type="InterPro" id="IPR036038">
    <property type="entry name" value="Aminotransferase-like"/>
</dbReference>